<organism evidence="2 3">
    <name type="scientific">Paraburkholderia edwinii</name>
    <dbReference type="NCBI Taxonomy" id="2861782"/>
    <lineage>
        <taxon>Bacteria</taxon>
        <taxon>Pseudomonadati</taxon>
        <taxon>Pseudomonadota</taxon>
        <taxon>Betaproteobacteria</taxon>
        <taxon>Burkholderiales</taxon>
        <taxon>Burkholderiaceae</taxon>
        <taxon>Paraburkholderia</taxon>
    </lineage>
</organism>
<dbReference type="SUPFAM" id="SSF54427">
    <property type="entry name" value="NTF2-like"/>
    <property type="match status" value="1"/>
</dbReference>
<name>A0ABX8USP3_9BURK</name>
<sequence>MLIRTIVATACLFSLSGAPARASEQSEVMDRIQQAVDATNQRASASVMASYFTASVVLIGGVPPFVFSGPSAQAIEAWRKVNAAEAEHAGVSQFSLQLRAPRRVTVDNGHAYVVLPVDYRFERENKQLSIPGVITATLERSEGKWLISTWTWTGD</sequence>
<dbReference type="Gene3D" id="3.10.450.50">
    <property type="match status" value="1"/>
</dbReference>
<evidence type="ECO:0000256" key="1">
    <source>
        <dbReference type="SAM" id="SignalP"/>
    </source>
</evidence>
<dbReference type="RefSeq" id="WP_219801343.1">
    <property type="nucleotide sequence ID" value="NZ_CP080096.1"/>
</dbReference>
<dbReference type="Proteomes" id="UP000826462">
    <property type="component" value="Chromosome 2"/>
</dbReference>
<reference evidence="2 3" key="1">
    <citation type="submission" date="2021-07" db="EMBL/GenBank/DDBJ databases">
        <title>Paraburkholderia edwinii protects Aspergillus sp. from phenazines by acting as a toxin sponge.</title>
        <authorList>
            <person name="Dahlstrom K.M."/>
            <person name="Newman D.K."/>
        </authorList>
    </citation>
    <scope>NUCLEOTIDE SEQUENCE [LARGE SCALE GENOMIC DNA]</scope>
    <source>
        <strain evidence="2 3">Pe01</strain>
    </source>
</reference>
<evidence type="ECO:0000313" key="2">
    <source>
        <dbReference type="EMBL" id="QYD71914.1"/>
    </source>
</evidence>
<keyword evidence="1" id="KW-0732">Signal</keyword>
<feature type="chain" id="PRO_5046798803" evidence="1">
    <location>
        <begin position="23"/>
        <end position="155"/>
    </location>
</feature>
<gene>
    <name evidence="2" type="ORF">KZJ38_33705</name>
</gene>
<proteinExistence type="predicted"/>
<feature type="signal peptide" evidence="1">
    <location>
        <begin position="1"/>
        <end position="22"/>
    </location>
</feature>
<accession>A0ABX8USP3</accession>
<evidence type="ECO:0000313" key="3">
    <source>
        <dbReference type="Proteomes" id="UP000826462"/>
    </source>
</evidence>
<protein>
    <submittedName>
        <fullName evidence="2">Nuclear transport factor 2 family protein</fullName>
    </submittedName>
</protein>
<dbReference type="InterPro" id="IPR032710">
    <property type="entry name" value="NTF2-like_dom_sf"/>
</dbReference>
<keyword evidence="3" id="KW-1185">Reference proteome</keyword>
<dbReference type="EMBL" id="CP080096">
    <property type="protein sequence ID" value="QYD71914.1"/>
    <property type="molecule type" value="Genomic_DNA"/>
</dbReference>